<accession>A0A4X2JUL4</accession>
<dbReference type="GO" id="GO:0045892">
    <property type="term" value="P:negative regulation of DNA-templated transcription"/>
    <property type="evidence" value="ECO:0007669"/>
    <property type="project" value="TreeGrafter"/>
</dbReference>
<keyword evidence="3" id="KW-1185">Reference proteome</keyword>
<dbReference type="Pfam" id="PF15673">
    <property type="entry name" value="Ciart"/>
    <property type="match status" value="2"/>
</dbReference>
<dbReference type="Ensembl" id="ENSVURT00010023208.1">
    <property type="protein sequence ID" value="ENSVURP00010020378.1"/>
    <property type="gene ID" value="ENSVURG00010015603.1"/>
</dbReference>
<organism evidence="1 3">
    <name type="scientific">Vombatus ursinus</name>
    <name type="common">Common wombat</name>
    <dbReference type="NCBI Taxonomy" id="29139"/>
    <lineage>
        <taxon>Eukaryota</taxon>
        <taxon>Metazoa</taxon>
        <taxon>Chordata</taxon>
        <taxon>Craniata</taxon>
        <taxon>Vertebrata</taxon>
        <taxon>Euteleostomi</taxon>
        <taxon>Mammalia</taxon>
        <taxon>Metatheria</taxon>
        <taxon>Diprotodontia</taxon>
        <taxon>Vombatidae</taxon>
        <taxon>Vombatus</taxon>
    </lineage>
</organism>
<protein>
    <recommendedName>
        <fullName evidence="4">Circadian associated repressor of transcription</fullName>
    </recommendedName>
</protein>
<name>A0A4X2JUL4_VOMUR</name>
<evidence type="ECO:0008006" key="4">
    <source>
        <dbReference type="Google" id="ProtNLM"/>
    </source>
</evidence>
<dbReference type="AlphaFoldDB" id="A0A4X2JUL4"/>
<evidence type="ECO:0000313" key="3">
    <source>
        <dbReference type="Proteomes" id="UP000314987"/>
    </source>
</evidence>
<proteinExistence type="predicted"/>
<dbReference type="Proteomes" id="UP000314987">
    <property type="component" value="Unassembled WGS sequence"/>
</dbReference>
<reference evidence="1" key="2">
    <citation type="submission" date="2025-05" db="UniProtKB">
        <authorList>
            <consortium name="Ensembl"/>
        </authorList>
    </citation>
    <scope>IDENTIFICATION</scope>
</reference>
<evidence type="ECO:0000313" key="1">
    <source>
        <dbReference type="Ensembl" id="ENSVURP00010000777.1"/>
    </source>
</evidence>
<gene>
    <name evidence="1" type="primary">LOC114043192</name>
    <name evidence="2" type="synonym">LOC114043189</name>
</gene>
<dbReference type="GO" id="GO:0005634">
    <property type="term" value="C:nucleus"/>
    <property type="evidence" value="ECO:0007669"/>
    <property type="project" value="TreeGrafter"/>
</dbReference>
<dbReference type="GO" id="GO:0032922">
    <property type="term" value="P:circadian regulation of gene expression"/>
    <property type="evidence" value="ECO:0007669"/>
    <property type="project" value="InterPro"/>
</dbReference>
<reference evidence="3" key="1">
    <citation type="submission" date="2018-12" db="EMBL/GenBank/DDBJ databases">
        <authorList>
            <person name="Yazar S."/>
        </authorList>
    </citation>
    <scope>NUCLEOTIDE SEQUENCE [LARGE SCALE GENOMIC DNA]</scope>
</reference>
<dbReference type="PANTHER" id="PTHR35441:SF1">
    <property type="entry name" value="CIRCADIAN-ASSOCIATED TRANSCRIPTIONAL REPRESSOR"/>
    <property type="match status" value="1"/>
</dbReference>
<sequence>MAGSGMKRSRDSEEETCLNTQNLSTEGDRLFAQKCKELQGFIRPLTDLLNGLKMGRYERGLSSFQQSVAMDRIQRIVGVLQKPEMGGLGTWLEGLLLPLSISREKSALDGLFTHYFLLNPSDSQRLASRKEKLHSQEQELPHLLPEWPAMNLTWIHTSPICNPPLSSLGSATFSHGLLGPGARFGVILFLQHGAQSFAYSAPTTPVRDATVSPVVCDGPKNLPEEGPRCYSLPVSLASTPLTSEWSRALSSPCLPTAAREMTTIMDEKQALHFC</sequence>
<dbReference type="Ensembl" id="ENSVURT00010000905.1">
    <property type="protein sequence ID" value="ENSVURP00010000777.1"/>
    <property type="gene ID" value="ENSVURG00010000676.1"/>
</dbReference>
<evidence type="ECO:0000313" key="2">
    <source>
        <dbReference type="Ensembl" id="ENSVURP00010020378.1"/>
    </source>
</evidence>
<dbReference type="InterPro" id="IPR031373">
    <property type="entry name" value="Ciart"/>
</dbReference>
<dbReference type="GeneTree" id="ENSGT00390000018360"/>
<dbReference type="PANTHER" id="PTHR35441">
    <property type="entry name" value="CIRCADIAN-ASSOCIATED TRANSCRIPTIONAL REPRESSOR"/>
    <property type="match status" value="1"/>
</dbReference>
<dbReference type="GO" id="GO:0000978">
    <property type="term" value="F:RNA polymerase II cis-regulatory region sequence-specific DNA binding"/>
    <property type="evidence" value="ECO:0007669"/>
    <property type="project" value="TreeGrafter"/>
</dbReference>